<dbReference type="Gene3D" id="3.40.30.10">
    <property type="entry name" value="Glutaredoxin"/>
    <property type="match status" value="1"/>
</dbReference>
<dbReference type="EMBL" id="CACVBM020000066">
    <property type="protein sequence ID" value="CAA7013781.1"/>
    <property type="molecule type" value="Genomic_DNA"/>
</dbReference>
<feature type="region of interest" description="Disordered" evidence="1">
    <location>
        <begin position="114"/>
        <end position="178"/>
    </location>
</feature>
<reference evidence="2" key="1">
    <citation type="submission" date="2020-01" db="EMBL/GenBank/DDBJ databases">
        <authorList>
            <person name="Mishra B."/>
        </authorList>
    </citation>
    <scope>NUCLEOTIDE SEQUENCE [LARGE SCALE GENOMIC DNA]</scope>
</reference>
<organism evidence="2 3">
    <name type="scientific">Microthlaspi erraticum</name>
    <dbReference type="NCBI Taxonomy" id="1685480"/>
    <lineage>
        <taxon>Eukaryota</taxon>
        <taxon>Viridiplantae</taxon>
        <taxon>Streptophyta</taxon>
        <taxon>Embryophyta</taxon>
        <taxon>Tracheophyta</taxon>
        <taxon>Spermatophyta</taxon>
        <taxon>Magnoliopsida</taxon>
        <taxon>eudicotyledons</taxon>
        <taxon>Gunneridae</taxon>
        <taxon>Pentapetalae</taxon>
        <taxon>rosids</taxon>
        <taxon>malvids</taxon>
        <taxon>Brassicales</taxon>
        <taxon>Brassicaceae</taxon>
        <taxon>Coluteocarpeae</taxon>
        <taxon>Microthlaspi</taxon>
    </lineage>
</organism>
<dbReference type="SUPFAM" id="SSF52833">
    <property type="entry name" value="Thioredoxin-like"/>
    <property type="match status" value="1"/>
</dbReference>
<dbReference type="AlphaFoldDB" id="A0A6D2HCJ6"/>
<proteinExistence type="predicted"/>
<evidence type="ECO:0000313" key="2">
    <source>
        <dbReference type="EMBL" id="CAA7013781.1"/>
    </source>
</evidence>
<sequence length="178" mass="18485">MYVRKVEVTDDGQWLQILSTSRLFVALKLTSSGCGYPCGVVEDQLSHLSQIFGSLFECYTADILAQPFFVNLYAISSVPTLIIFKDGKEIFRLENPFDWGHTYDQIRTNVLGSAMPPSVSAPPPSNSAMPSSGSGSTMPSSGSGSTIPSSGSGSAMPSSGSGSASTSASPSPSPVGSS</sequence>
<protein>
    <recommendedName>
        <fullName evidence="4">Thioredoxin domain-containing protein</fullName>
    </recommendedName>
</protein>
<comment type="caution">
    <text evidence="2">The sequence shown here is derived from an EMBL/GenBank/DDBJ whole genome shotgun (WGS) entry which is preliminary data.</text>
</comment>
<dbReference type="InterPro" id="IPR036249">
    <property type="entry name" value="Thioredoxin-like_sf"/>
</dbReference>
<dbReference type="Proteomes" id="UP000467841">
    <property type="component" value="Unassembled WGS sequence"/>
</dbReference>
<dbReference type="OrthoDB" id="2121326at2759"/>
<gene>
    <name evidence="2" type="ORF">MERR_LOCUS1015</name>
</gene>
<evidence type="ECO:0008006" key="4">
    <source>
        <dbReference type="Google" id="ProtNLM"/>
    </source>
</evidence>
<evidence type="ECO:0000313" key="3">
    <source>
        <dbReference type="Proteomes" id="UP000467841"/>
    </source>
</evidence>
<keyword evidence="3" id="KW-1185">Reference proteome</keyword>
<dbReference type="CDD" id="cd02947">
    <property type="entry name" value="TRX_family"/>
    <property type="match status" value="1"/>
</dbReference>
<name>A0A6D2HCJ6_9BRAS</name>
<feature type="compositionally biased region" description="Low complexity" evidence="1">
    <location>
        <begin position="126"/>
        <end position="178"/>
    </location>
</feature>
<evidence type="ECO:0000256" key="1">
    <source>
        <dbReference type="SAM" id="MobiDB-lite"/>
    </source>
</evidence>
<accession>A0A6D2HCJ6</accession>